<evidence type="ECO:0000256" key="1">
    <source>
        <dbReference type="SAM" id="MobiDB-lite"/>
    </source>
</evidence>
<reference evidence="3" key="1">
    <citation type="submission" date="2015-11" db="EMBL/GenBank/DDBJ databases">
        <title>De novo transcriptome assembly of four potential Pierce s Disease insect vectors from Arizona vineyards.</title>
        <authorList>
            <person name="Tassone E.E."/>
        </authorList>
    </citation>
    <scope>NUCLEOTIDE SEQUENCE</scope>
</reference>
<feature type="signal peptide" evidence="2">
    <location>
        <begin position="1"/>
        <end position="23"/>
    </location>
</feature>
<dbReference type="EMBL" id="GECU01032874">
    <property type="protein sequence ID" value="JAS74832.1"/>
    <property type="molecule type" value="Transcribed_RNA"/>
</dbReference>
<accession>A0A1B6HJJ4</accession>
<name>A0A1B6HJJ4_9HEMI</name>
<feature type="region of interest" description="Disordered" evidence="1">
    <location>
        <begin position="67"/>
        <end position="111"/>
    </location>
</feature>
<organism evidence="3">
    <name type="scientific">Homalodisca liturata</name>
    <dbReference type="NCBI Taxonomy" id="320908"/>
    <lineage>
        <taxon>Eukaryota</taxon>
        <taxon>Metazoa</taxon>
        <taxon>Ecdysozoa</taxon>
        <taxon>Arthropoda</taxon>
        <taxon>Hexapoda</taxon>
        <taxon>Insecta</taxon>
        <taxon>Pterygota</taxon>
        <taxon>Neoptera</taxon>
        <taxon>Paraneoptera</taxon>
        <taxon>Hemiptera</taxon>
        <taxon>Auchenorrhyncha</taxon>
        <taxon>Membracoidea</taxon>
        <taxon>Cicadellidae</taxon>
        <taxon>Cicadellinae</taxon>
        <taxon>Proconiini</taxon>
        <taxon>Homalodisca</taxon>
    </lineage>
</organism>
<feature type="compositionally biased region" description="Basic and acidic residues" evidence="1">
    <location>
        <begin position="82"/>
        <end position="105"/>
    </location>
</feature>
<dbReference type="AlphaFoldDB" id="A0A1B6HJJ4"/>
<evidence type="ECO:0000313" key="3">
    <source>
        <dbReference type="EMBL" id="JAS74832.1"/>
    </source>
</evidence>
<proteinExistence type="predicted"/>
<keyword evidence="2" id="KW-0732">Signal</keyword>
<gene>
    <name evidence="3" type="ORF">g.9987</name>
</gene>
<evidence type="ECO:0000256" key="2">
    <source>
        <dbReference type="SAM" id="SignalP"/>
    </source>
</evidence>
<sequence>MARTGSFHLAALIFLSFVLRYEGNCLPPQPIEVEIGTWNTSSMHNVLLDSENWWKDILKSRENEDKLKEYERTSPNISNKNKNTEHRESESEATHKNAHGTEKMKGPRKQSVTITDVSIHNPETLTTRKIKSTPKGETSIVKNENQNKTKCGCKDKECSHNTAQESGICNLFACLMLLACSFYRYHVF</sequence>
<feature type="chain" id="PRO_5008584376" evidence="2">
    <location>
        <begin position="24"/>
        <end position="188"/>
    </location>
</feature>
<protein>
    <submittedName>
        <fullName evidence="3">Uncharacterized protein</fullName>
    </submittedName>
</protein>